<reference evidence="2 3" key="1">
    <citation type="submission" date="2008-02" db="EMBL/GenBank/DDBJ databases">
        <title>Complete sequence of Shewanella woodyi ATCC 51908.</title>
        <authorList>
            <consortium name="US DOE Joint Genome Institute"/>
            <person name="Copeland A."/>
            <person name="Lucas S."/>
            <person name="Lapidus A."/>
            <person name="Glavina del Rio T."/>
            <person name="Dalin E."/>
            <person name="Tice H."/>
            <person name="Bruce D."/>
            <person name="Goodwin L."/>
            <person name="Pitluck S."/>
            <person name="Sims D."/>
            <person name="Brettin T."/>
            <person name="Detter J.C."/>
            <person name="Han C."/>
            <person name="Kuske C.R."/>
            <person name="Schmutz J."/>
            <person name="Larimer F."/>
            <person name="Land M."/>
            <person name="Hauser L."/>
            <person name="Kyrpides N."/>
            <person name="Lykidis A."/>
            <person name="Zhao J.-S."/>
            <person name="Richardson P."/>
        </authorList>
    </citation>
    <scope>NUCLEOTIDE SEQUENCE [LARGE SCALE GENOMIC DNA]</scope>
    <source>
        <strain evidence="3">ATCC 51908 / MS32</strain>
    </source>
</reference>
<dbReference type="AlphaFoldDB" id="B1KH72"/>
<dbReference type="STRING" id="392500.Swoo_1087"/>
<sequence>MFINCSGKKMKNIKNIFHSNSIPKTITFCVLTFGIYVIYQLFTLTRIVNENVVNPIPQWFSISAITIHLISYFSLIIFFVASGSQELLIFSKAMHVISSIFHITWLIKVRNRINQIIGAKKGGDLWLNPILSSFLHVIYIQHKINQFLHKPISANSHTGNV</sequence>
<gene>
    <name evidence="2" type="ordered locus">Swoo_1087</name>
</gene>
<name>B1KH72_SHEWM</name>
<evidence type="ECO:0000256" key="1">
    <source>
        <dbReference type="SAM" id="Phobius"/>
    </source>
</evidence>
<organism evidence="2 3">
    <name type="scientific">Shewanella woodyi (strain ATCC 51908 / MS32)</name>
    <dbReference type="NCBI Taxonomy" id="392500"/>
    <lineage>
        <taxon>Bacteria</taxon>
        <taxon>Pseudomonadati</taxon>
        <taxon>Pseudomonadota</taxon>
        <taxon>Gammaproteobacteria</taxon>
        <taxon>Alteromonadales</taxon>
        <taxon>Shewanellaceae</taxon>
        <taxon>Shewanella</taxon>
    </lineage>
</organism>
<dbReference type="EMBL" id="CP000961">
    <property type="protein sequence ID" value="ACA85380.1"/>
    <property type="molecule type" value="Genomic_DNA"/>
</dbReference>
<dbReference type="eggNOG" id="ENOG50339BW">
    <property type="taxonomic scope" value="Bacteria"/>
</dbReference>
<proteinExistence type="predicted"/>
<feature type="transmembrane region" description="Helical" evidence="1">
    <location>
        <begin position="21"/>
        <end position="39"/>
    </location>
</feature>
<feature type="transmembrane region" description="Helical" evidence="1">
    <location>
        <begin position="59"/>
        <end position="80"/>
    </location>
</feature>
<accession>B1KH72</accession>
<dbReference type="KEGG" id="swd:Swoo_1087"/>
<protein>
    <submittedName>
        <fullName evidence="2">Uncharacterized protein</fullName>
    </submittedName>
</protein>
<keyword evidence="1" id="KW-0812">Transmembrane</keyword>
<keyword evidence="1" id="KW-1133">Transmembrane helix</keyword>
<feature type="transmembrane region" description="Helical" evidence="1">
    <location>
        <begin position="87"/>
        <end position="107"/>
    </location>
</feature>
<evidence type="ECO:0000313" key="3">
    <source>
        <dbReference type="Proteomes" id="UP000002168"/>
    </source>
</evidence>
<evidence type="ECO:0000313" key="2">
    <source>
        <dbReference type="EMBL" id="ACA85380.1"/>
    </source>
</evidence>
<keyword evidence="1" id="KW-0472">Membrane</keyword>
<dbReference type="Proteomes" id="UP000002168">
    <property type="component" value="Chromosome"/>
</dbReference>
<keyword evidence="3" id="KW-1185">Reference proteome</keyword>
<dbReference type="HOGENOM" id="CLU_1642573_0_0_6"/>